<comment type="caution">
    <text evidence="1">The sequence shown here is derived from an EMBL/GenBank/DDBJ whole genome shotgun (WGS) entry which is preliminary data.</text>
</comment>
<evidence type="ECO:0000313" key="2">
    <source>
        <dbReference type="Proteomes" id="UP000019131"/>
    </source>
</evidence>
<sequence>MSFSGAHANLIAFICFPSFKSSTNYLVKSYHTEVCPLSRRIMLSVSTRDSGSIRIPSITERHSLFPLSCTRTPCRLTLRLAYPLERSGRDTGLPCSVQVTNKWVRSCLFHRQCFVRVTPKFRRLSDCLPFGSSPTSFGSLYFTMFIRQFTFVDHTIKPSPSRRLMLPAVDVPLRFGLLLKGKVTLSGQLSHKWITHYCTCP</sequence>
<gene>
    <name evidence="1" type="ORF">JCM10512_5193</name>
</gene>
<accession>W4V1H9</accession>
<dbReference type="EMBL" id="BAIV01000076">
    <property type="protein sequence ID" value="GAE86658.1"/>
    <property type="molecule type" value="Genomic_DNA"/>
</dbReference>
<evidence type="ECO:0000313" key="1">
    <source>
        <dbReference type="EMBL" id="GAE86658.1"/>
    </source>
</evidence>
<dbReference type="AlphaFoldDB" id="W4V1H9"/>
<reference evidence="1 2" key="1">
    <citation type="journal article" date="2014" name="Genome Announc.">
        <title>Draft Genome Sequence of Bacteroides reticulotermitis Strain JCM 10512T, Isolated from the Gut of a Termite.</title>
        <authorList>
            <person name="Yuki M."/>
            <person name="Oshima K."/>
            <person name="Suda W."/>
            <person name="Sakamoto M."/>
            <person name="Iida T."/>
            <person name="Hattori M."/>
            <person name="Ohkuma M."/>
        </authorList>
    </citation>
    <scope>NUCLEOTIDE SEQUENCE [LARGE SCALE GENOMIC DNA]</scope>
    <source>
        <strain evidence="1 2">JCM 10512</strain>
    </source>
</reference>
<protein>
    <submittedName>
        <fullName evidence="1">Uncharacterized protein</fullName>
    </submittedName>
</protein>
<keyword evidence="2" id="KW-1185">Reference proteome</keyword>
<dbReference type="Proteomes" id="UP000019131">
    <property type="component" value="Unassembled WGS sequence"/>
</dbReference>
<organism evidence="1 2">
    <name type="scientific">Bacteroides reticulotermitis JCM 10512</name>
    <dbReference type="NCBI Taxonomy" id="1445607"/>
    <lineage>
        <taxon>Bacteria</taxon>
        <taxon>Pseudomonadati</taxon>
        <taxon>Bacteroidota</taxon>
        <taxon>Bacteroidia</taxon>
        <taxon>Bacteroidales</taxon>
        <taxon>Bacteroidaceae</taxon>
        <taxon>Bacteroides</taxon>
    </lineage>
</organism>
<proteinExistence type="predicted"/>
<name>W4V1H9_9BACE</name>